<accession>A0A0D8IY89</accession>
<reference evidence="2" key="1">
    <citation type="submission" date="2015-02" db="EMBL/GenBank/DDBJ databases">
        <title>A novel member of the family Ruminococcaceae isolated from human feces.</title>
        <authorList>
            <person name="Shkoporov A.N."/>
            <person name="Chaplin A.V."/>
            <person name="Motuzova O.V."/>
            <person name="Kafarskaia L.I."/>
            <person name="Khokhlova E.V."/>
            <person name="Efimov B.A."/>
        </authorList>
    </citation>
    <scope>NUCLEOTIDE SEQUENCE [LARGE SCALE GENOMIC DNA]</scope>
    <source>
        <strain evidence="2">585-1</strain>
    </source>
</reference>
<protein>
    <submittedName>
        <fullName evidence="2">Uncharacterized protein</fullName>
    </submittedName>
</protein>
<dbReference type="Proteomes" id="UP000032483">
    <property type="component" value="Unassembled WGS sequence"/>
</dbReference>
<feature type="region of interest" description="Disordered" evidence="1">
    <location>
        <begin position="49"/>
        <end position="69"/>
    </location>
</feature>
<dbReference type="EMBL" id="JXXK01000017">
    <property type="protein sequence ID" value="KJF39454.1"/>
    <property type="molecule type" value="Genomic_DNA"/>
</dbReference>
<organism evidence="2 3">
    <name type="scientific">Ruthenibacterium lactatiformans</name>
    <dbReference type="NCBI Taxonomy" id="1550024"/>
    <lineage>
        <taxon>Bacteria</taxon>
        <taxon>Bacillati</taxon>
        <taxon>Bacillota</taxon>
        <taxon>Clostridia</taxon>
        <taxon>Eubacteriales</taxon>
        <taxon>Oscillospiraceae</taxon>
        <taxon>Ruthenibacterium</taxon>
    </lineage>
</organism>
<keyword evidence="3" id="KW-1185">Reference proteome</keyword>
<proteinExistence type="predicted"/>
<comment type="caution">
    <text evidence="2">The sequence shown here is derived from an EMBL/GenBank/DDBJ whole genome shotgun (WGS) entry which is preliminary data.</text>
</comment>
<evidence type="ECO:0000313" key="3">
    <source>
        <dbReference type="Proteomes" id="UP000032483"/>
    </source>
</evidence>
<gene>
    <name evidence="2" type="ORF">TQ39_11935</name>
</gene>
<name>A0A0D8IY89_9FIRM</name>
<evidence type="ECO:0000256" key="1">
    <source>
        <dbReference type="SAM" id="MobiDB-lite"/>
    </source>
</evidence>
<sequence length="144" mass="15645">MSQGEKGKRIKNAGSGNFRRRHFCVKGYCSACTAITCAAGRPFTEANGAPHSTAVSEPPLGQNSERQSSAASTTAASRLAAGDIIRFVSIVFLLSVSNFGLSVTDLYSVYHRLVTTWSQIEKICTHLTDFLRGEVNIKMMIKIK</sequence>
<dbReference type="AlphaFoldDB" id="A0A0D8IY89"/>
<evidence type="ECO:0000313" key="2">
    <source>
        <dbReference type="EMBL" id="KJF39454.1"/>
    </source>
</evidence>